<evidence type="ECO:0000313" key="4">
    <source>
        <dbReference type="Proteomes" id="UP000315369"/>
    </source>
</evidence>
<accession>A0A540WHV1</accession>
<dbReference type="OrthoDB" id="6139076at2"/>
<dbReference type="NCBIfam" id="NF033540">
    <property type="entry name" value="transpos_IS701"/>
    <property type="match status" value="1"/>
</dbReference>
<dbReference type="PANTHER" id="PTHR33627">
    <property type="entry name" value="TRANSPOSASE"/>
    <property type="match status" value="1"/>
</dbReference>
<evidence type="ECO:0000313" key="3">
    <source>
        <dbReference type="EMBL" id="TQF08582.1"/>
    </source>
</evidence>
<dbReference type="Pfam" id="PF13546">
    <property type="entry name" value="DDE_5"/>
    <property type="match status" value="1"/>
</dbReference>
<dbReference type="RefSeq" id="WP_141649505.1">
    <property type="nucleotide sequence ID" value="NZ_VIFM01000533.1"/>
</dbReference>
<keyword evidence="4" id="KW-1185">Reference proteome</keyword>
<dbReference type="SUPFAM" id="SSF53098">
    <property type="entry name" value="Ribonuclease H-like"/>
    <property type="match status" value="1"/>
</dbReference>
<evidence type="ECO:0000259" key="2">
    <source>
        <dbReference type="Pfam" id="PF13546"/>
    </source>
</evidence>
<dbReference type="AlphaFoldDB" id="A0A540WHV1"/>
<feature type="compositionally biased region" description="Low complexity" evidence="1">
    <location>
        <begin position="414"/>
        <end position="429"/>
    </location>
</feature>
<dbReference type="EMBL" id="VIFM01000533">
    <property type="protein sequence ID" value="TQF08582.1"/>
    <property type="molecule type" value="Genomic_DNA"/>
</dbReference>
<protein>
    <submittedName>
        <fullName evidence="3">IS701 family transposase</fullName>
    </submittedName>
</protein>
<evidence type="ECO:0000256" key="1">
    <source>
        <dbReference type="SAM" id="MobiDB-lite"/>
    </source>
</evidence>
<dbReference type="InterPro" id="IPR038721">
    <property type="entry name" value="IS701-like_DDE_dom"/>
</dbReference>
<sequence length="454" mass="50430">MTPAQLRKLDEALSAYLDEMVVGMGRLERRRAMEAYVTGLLLDGERKSIEPMASRLVEDAREVEAMRQRLQQCVSQGAWSDEALRERLARKLEAEVPELEALVVDDTGFPKKGQHSVGVARQYSGTLGRTDNCQVAVSLHLAGPRGSGCIGMRLYLPEDWVTDTARRKAAGVPETVRAARKWELALEQLDDALEWGVRRHVVLADAGYGNCREFREGLTARGLPYLVGVPGQHKVWPPGAAPHLPVKKAGEYGRPRTRFVTDSGVQPWTIEELASQLPEEEYRRVSWREGSRGTHSSTFAAVRIQVAEGHVVRKAPGTPEWLLCEWPQGEAAPTKFYLSSLPADTPLKRLVTLAKLRWRVERDYQEMKGEVGLDHFEGRTWRGFHHHATLCMVAHGFLALRRALFPPEQDAVDAAPGSTSPSAPAAAPHRPLPAVPPQTRSSRSSSRAVLHLIK</sequence>
<comment type="caution">
    <text evidence="3">The sequence shown here is derived from an EMBL/GenBank/DDBJ whole genome shotgun (WGS) entry which is preliminary data.</text>
</comment>
<gene>
    <name evidence="3" type="ORF">FJV41_49155</name>
</gene>
<dbReference type="InterPro" id="IPR012337">
    <property type="entry name" value="RNaseH-like_sf"/>
</dbReference>
<dbReference type="Proteomes" id="UP000315369">
    <property type="component" value="Unassembled WGS sequence"/>
</dbReference>
<proteinExistence type="predicted"/>
<reference evidence="3 4" key="1">
    <citation type="submission" date="2019-06" db="EMBL/GenBank/DDBJ databases">
        <authorList>
            <person name="Livingstone P."/>
            <person name="Whitworth D."/>
        </authorList>
    </citation>
    <scope>NUCLEOTIDE SEQUENCE [LARGE SCALE GENOMIC DNA]</scope>
    <source>
        <strain evidence="3 4">AM401</strain>
    </source>
</reference>
<dbReference type="PANTHER" id="PTHR33627:SF1">
    <property type="entry name" value="TRANSPOSASE"/>
    <property type="match status" value="1"/>
</dbReference>
<name>A0A540WHV1_9BACT</name>
<feature type="domain" description="Transposase IS701-like DDE" evidence="2">
    <location>
        <begin position="23"/>
        <end position="294"/>
    </location>
</feature>
<feature type="region of interest" description="Disordered" evidence="1">
    <location>
        <begin position="411"/>
        <end position="454"/>
    </location>
</feature>
<dbReference type="InterPro" id="IPR039365">
    <property type="entry name" value="IS701-like"/>
</dbReference>
<organism evidence="3 4">
    <name type="scientific">Myxococcus llanfairpwllgwyngyllgogerychwyrndrobwllllantysiliogogogochensis</name>
    <dbReference type="NCBI Taxonomy" id="2590453"/>
    <lineage>
        <taxon>Bacteria</taxon>
        <taxon>Pseudomonadati</taxon>
        <taxon>Myxococcota</taxon>
        <taxon>Myxococcia</taxon>
        <taxon>Myxococcales</taxon>
        <taxon>Cystobacterineae</taxon>
        <taxon>Myxococcaceae</taxon>
        <taxon>Myxococcus</taxon>
    </lineage>
</organism>